<evidence type="ECO:0000256" key="1">
    <source>
        <dbReference type="ARBA" id="ARBA00022603"/>
    </source>
</evidence>
<dbReference type="InterPro" id="IPR029063">
    <property type="entry name" value="SAM-dependent_MTases_sf"/>
</dbReference>
<dbReference type="Proteomes" id="UP000566819">
    <property type="component" value="Unassembled WGS sequence"/>
</dbReference>
<evidence type="ECO:0000313" key="5">
    <source>
        <dbReference type="EMBL" id="KAF4633859.1"/>
    </source>
</evidence>
<feature type="domain" description="O-methyltransferase C-terminal" evidence="4">
    <location>
        <begin position="25"/>
        <end position="147"/>
    </location>
</feature>
<keyword evidence="6" id="KW-1185">Reference proteome</keyword>
<dbReference type="PANTHER" id="PTHR43712">
    <property type="entry name" value="PUTATIVE (AFU_ORTHOLOGUE AFUA_4G14580)-RELATED"/>
    <property type="match status" value="1"/>
</dbReference>
<proteinExistence type="predicted"/>
<dbReference type="OrthoDB" id="1606438at2759"/>
<evidence type="ECO:0000256" key="2">
    <source>
        <dbReference type="ARBA" id="ARBA00022679"/>
    </source>
</evidence>
<evidence type="ECO:0000313" key="6">
    <source>
        <dbReference type="Proteomes" id="UP000566819"/>
    </source>
</evidence>
<reference evidence="5 6" key="1">
    <citation type="submission" date="2020-03" db="EMBL/GenBank/DDBJ databases">
        <title>Draft Genome Sequence of Cudoniella acicularis.</title>
        <authorList>
            <person name="Buettner E."/>
            <person name="Kellner H."/>
        </authorList>
    </citation>
    <scope>NUCLEOTIDE SEQUENCE [LARGE SCALE GENOMIC DNA]</scope>
    <source>
        <strain evidence="5 6">DSM 108380</strain>
    </source>
</reference>
<dbReference type="InterPro" id="IPR001077">
    <property type="entry name" value="COMT_C"/>
</dbReference>
<name>A0A8H4RPU5_9HELO</name>
<protein>
    <recommendedName>
        <fullName evidence="4">O-methyltransferase C-terminal domain-containing protein</fullName>
    </recommendedName>
</protein>
<accession>A0A8H4RPU5</accession>
<dbReference type="GO" id="GO:0032259">
    <property type="term" value="P:methylation"/>
    <property type="evidence" value="ECO:0007669"/>
    <property type="project" value="UniProtKB-KW"/>
</dbReference>
<evidence type="ECO:0000259" key="4">
    <source>
        <dbReference type="Pfam" id="PF00891"/>
    </source>
</evidence>
<dbReference type="PROSITE" id="PS51683">
    <property type="entry name" value="SAM_OMT_II"/>
    <property type="match status" value="1"/>
</dbReference>
<dbReference type="EMBL" id="JAAMPI010000227">
    <property type="protein sequence ID" value="KAF4633859.1"/>
    <property type="molecule type" value="Genomic_DNA"/>
</dbReference>
<sequence length="172" mass="20251">MSFFEARPDLEVRYVVDEESLKWQEVMKMDLESVLKGVHPPSDVQERVTFSPHNFFEEQPIKDTDVYFLRWVLHDWSDAYAVNILRALVPALRKESRVVINDAYLPEFGAISLYQQRFLRATDLTMKQIQNARERDRKDWEVLLREADELFHLIEIKCPAGSALAIIILGWK</sequence>
<dbReference type="Pfam" id="PF00891">
    <property type="entry name" value="Methyltransf_2"/>
    <property type="match status" value="1"/>
</dbReference>
<dbReference type="SUPFAM" id="SSF53335">
    <property type="entry name" value="S-adenosyl-L-methionine-dependent methyltransferases"/>
    <property type="match status" value="1"/>
</dbReference>
<dbReference type="AlphaFoldDB" id="A0A8H4RPU5"/>
<dbReference type="GO" id="GO:0008171">
    <property type="term" value="F:O-methyltransferase activity"/>
    <property type="evidence" value="ECO:0007669"/>
    <property type="project" value="InterPro"/>
</dbReference>
<organism evidence="5 6">
    <name type="scientific">Cudoniella acicularis</name>
    <dbReference type="NCBI Taxonomy" id="354080"/>
    <lineage>
        <taxon>Eukaryota</taxon>
        <taxon>Fungi</taxon>
        <taxon>Dikarya</taxon>
        <taxon>Ascomycota</taxon>
        <taxon>Pezizomycotina</taxon>
        <taxon>Leotiomycetes</taxon>
        <taxon>Helotiales</taxon>
        <taxon>Tricladiaceae</taxon>
        <taxon>Cudoniella</taxon>
    </lineage>
</organism>
<dbReference type="InterPro" id="IPR016461">
    <property type="entry name" value="COMT-like"/>
</dbReference>
<evidence type="ECO:0000256" key="3">
    <source>
        <dbReference type="ARBA" id="ARBA00022691"/>
    </source>
</evidence>
<dbReference type="PANTHER" id="PTHR43712:SF5">
    <property type="entry name" value="O-METHYLTRANSFERASE ASQN-RELATED"/>
    <property type="match status" value="1"/>
</dbReference>
<dbReference type="Gene3D" id="3.40.50.150">
    <property type="entry name" value="Vaccinia Virus protein VP39"/>
    <property type="match status" value="1"/>
</dbReference>
<comment type="caution">
    <text evidence="5">The sequence shown here is derived from an EMBL/GenBank/DDBJ whole genome shotgun (WGS) entry which is preliminary data.</text>
</comment>
<gene>
    <name evidence="5" type="ORF">G7Y89_g4253</name>
</gene>
<keyword evidence="1" id="KW-0489">Methyltransferase</keyword>
<keyword evidence="2" id="KW-0808">Transferase</keyword>
<keyword evidence="3" id="KW-0949">S-adenosyl-L-methionine</keyword>